<reference evidence="1" key="1">
    <citation type="journal article" date="2014" name="Front. Microbiol.">
        <title>High frequency of phylogenetically diverse reductive dehalogenase-homologous genes in deep subseafloor sedimentary metagenomes.</title>
        <authorList>
            <person name="Kawai M."/>
            <person name="Futagami T."/>
            <person name="Toyoda A."/>
            <person name="Takaki Y."/>
            <person name="Nishi S."/>
            <person name="Hori S."/>
            <person name="Arai W."/>
            <person name="Tsubouchi T."/>
            <person name="Morono Y."/>
            <person name="Uchiyama I."/>
            <person name="Ito T."/>
            <person name="Fujiyama A."/>
            <person name="Inagaki F."/>
            <person name="Takami H."/>
        </authorList>
    </citation>
    <scope>NUCLEOTIDE SEQUENCE</scope>
    <source>
        <strain evidence="1">Expedition CK06-06</strain>
    </source>
</reference>
<accession>X0RMS5</accession>
<name>X0RMS5_9ZZZZ</name>
<dbReference type="EMBL" id="BARS01002613">
    <property type="protein sequence ID" value="GAF70098.1"/>
    <property type="molecule type" value="Genomic_DNA"/>
</dbReference>
<dbReference type="AlphaFoldDB" id="X0RMS5"/>
<feature type="non-terminal residue" evidence="1">
    <location>
        <position position="1"/>
    </location>
</feature>
<sequence>DIRDITVAYLEDFDDGWANVVRKYQHHMTADELFTQRLTEGAPSEKMTFNVKTDEAANTVADTFFDADDLNRTDLFRKGEVKWHFQKTHFVVDRREPVLRSGDKTRIFNYFEGLKNDMYDGFFEQNEVWSWTNPTAPNDGTTGKPLPFGIPHWIVNDANISTTVALTADTPTGTWSSGVGNITSANVPFWKNWQANYSSMDNDDFCKKLSSLMRKCHFKPPKPAKEENVANFDKFALYSDETPFEDYEDALYGSNENVGEDMGRWRGGKPSTEVGTHIFRGCKWRWVPALSEAGDAQLSASAVYAINWETFKVNSYGDLFMDMDDPLVIDSQHNTLVQWMDTGWQMCCTNRRANGVLVQA</sequence>
<evidence type="ECO:0000313" key="1">
    <source>
        <dbReference type="EMBL" id="GAF70098.1"/>
    </source>
</evidence>
<gene>
    <name evidence="1" type="ORF">S01H1_05004</name>
</gene>
<protein>
    <recommendedName>
        <fullName evidence="2">Capsid protein</fullName>
    </recommendedName>
</protein>
<comment type="caution">
    <text evidence="1">The sequence shown here is derived from an EMBL/GenBank/DDBJ whole genome shotgun (WGS) entry which is preliminary data.</text>
</comment>
<proteinExistence type="predicted"/>
<evidence type="ECO:0008006" key="2">
    <source>
        <dbReference type="Google" id="ProtNLM"/>
    </source>
</evidence>
<organism evidence="1">
    <name type="scientific">marine sediment metagenome</name>
    <dbReference type="NCBI Taxonomy" id="412755"/>
    <lineage>
        <taxon>unclassified sequences</taxon>
        <taxon>metagenomes</taxon>
        <taxon>ecological metagenomes</taxon>
    </lineage>
</organism>